<dbReference type="AlphaFoldDB" id="A0A0C9SVH7"/>
<evidence type="ECO:0000313" key="3">
    <source>
        <dbReference type="Proteomes" id="UP000053647"/>
    </source>
</evidence>
<dbReference type="OrthoDB" id="3188871at2759"/>
<keyword evidence="3" id="KW-1185">Reference proteome</keyword>
<feature type="region of interest" description="Disordered" evidence="1">
    <location>
        <begin position="179"/>
        <end position="198"/>
    </location>
</feature>
<dbReference type="EMBL" id="KN819352">
    <property type="protein sequence ID" value="KIJ13374.1"/>
    <property type="molecule type" value="Genomic_DNA"/>
</dbReference>
<gene>
    <name evidence="2" type="ORF">PAXINDRAFT_135981</name>
</gene>
<dbReference type="Proteomes" id="UP000053647">
    <property type="component" value="Unassembled WGS sequence"/>
</dbReference>
<evidence type="ECO:0000256" key="1">
    <source>
        <dbReference type="SAM" id="MobiDB-lite"/>
    </source>
</evidence>
<reference evidence="2 3" key="1">
    <citation type="submission" date="2014-06" db="EMBL/GenBank/DDBJ databases">
        <authorList>
            <consortium name="DOE Joint Genome Institute"/>
            <person name="Kuo A."/>
            <person name="Kohler A."/>
            <person name="Nagy L.G."/>
            <person name="Floudas D."/>
            <person name="Copeland A."/>
            <person name="Barry K.W."/>
            <person name="Cichocki N."/>
            <person name="Veneault-Fourrey C."/>
            <person name="LaButti K."/>
            <person name="Lindquist E.A."/>
            <person name="Lipzen A."/>
            <person name="Lundell T."/>
            <person name="Morin E."/>
            <person name="Murat C."/>
            <person name="Sun H."/>
            <person name="Tunlid A."/>
            <person name="Henrissat B."/>
            <person name="Grigoriev I.V."/>
            <person name="Hibbett D.S."/>
            <person name="Martin F."/>
            <person name="Nordberg H.P."/>
            <person name="Cantor M.N."/>
            <person name="Hua S.X."/>
        </authorList>
    </citation>
    <scope>NUCLEOTIDE SEQUENCE [LARGE SCALE GENOMIC DNA]</scope>
    <source>
        <strain evidence="2 3">ATCC 200175</strain>
    </source>
</reference>
<accession>A0A0C9SVH7</accession>
<evidence type="ECO:0000313" key="2">
    <source>
        <dbReference type="EMBL" id="KIJ13374.1"/>
    </source>
</evidence>
<dbReference type="HOGENOM" id="CLU_1171285_0_0_1"/>
<protein>
    <submittedName>
        <fullName evidence="2">Uncharacterized protein</fullName>
    </submittedName>
</protein>
<proteinExistence type="predicted"/>
<name>A0A0C9SVH7_PAXIN</name>
<sequence>MSTNIVLPTLSAWAVSQLTGLLQSTTQAAFDAAFDAIFASDCNVTVNGKQLSRDEYKAQLLEQSGASPVEREASVNVQGQLEVQGNQGQLAGLVGLFYTSLTDSKFLVLGAPAESRATSSLNIIIQPTEKNPQNPKLPFRGYFDPRRVVTVNQVIAETTLHVTIPAASVPKITSTNASSANVELSPTPPSAFVANQGPFGGSFGPGPVKLPPQSPFGGRFGPGPVRLSPSETGTAPETLPGSGEFGVGPVVIPGETIGKDKA</sequence>
<reference evidence="3" key="2">
    <citation type="submission" date="2015-01" db="EMBL/GenBank/DDBJ databases">
        <title>Evolutionary Origins and Diversification of the Mycorrhizal Mutualists.</title>
        <authorList>
            <consortium name="DOE Joint Genome Institute"/>
            <consortium name="Mycorrhizal Genomics Consortium"/>
            <person name="Kohler A."/>
            <person name="Kuo A."/>
            <person name="Nagy L.G."/>
            <person name="Floudas D."/>
            <person name="Copeland A."/>
            <person name="Barry K.W."/>
            <person name="Cichocki N."/>
            <person name="Veneault-Fourrey C."/>
            <person name="LaButti K."/>
            <person name="Lindquist E.A."/>
            <person name="Lipzen A."/>
            <person name="Lundell T."/>
            <person name="Morin E."/>
            <person name="Murat C."/>
            <person name="Riley R."/>
            <person name="Ohm R."/>
            <person name="Sun H."/>
            <person name="Tunlid A."/>
            <person name="Henrissat B."/>
            <person name="Grigoriev I.V."/>
            <person name="Hibbett D.S."/>
            <person name="Martin F."/>
        </authorList>
    </citation>
    <scope>NUCLEOTIDE SEQUENCE [LARGE SCALE GENOMIC DNA]</scope>
    <source>
        <strain evidence="3">ATCC 200175</strain>
    </source>
</reference>
<feature type="region of interest" description="Disordered" evidence="1">
    <location>
        <begin position="203"/>
        <end position="262"/>
    </location>
</feature>
<organism evidence="2 3">
    <name type="scientific">Paxillus involutus ATCC 200175</name>
    <dbReference type="NCBI Taxonomy" id="664439"/>
    <lineage>
        <taxon>Eukaryota</taxon>
        <taxon>Fungi</taxon>
        <taxon>Dikarya</taxon>
        <taxon>Basidiomycota</taxon>
        <taxon>Agaricomycotina</taxon>
        <taxon>Agaricomycetes</taxon>
        <taxon>Agaricomycetidae</taxon>
        <taxon>Boletales</taxon>
        <taxon>Paxilineae</taxon>
        <taxon>Paxillaceae</taxon>
        <taxon>Paxillus</taxon>
    </lineage>
</organism>